<gene>
    <name evidence="3" type="ORF">ACERK3_10935</name>
</gene>
<dbReference type="RefSeq" id="WP_425345734.1">
    <property type="nucleotide sequence ID" value="NZ_JBGUBD010000006.1"/>
</dbReference>
<dbReference type="InterPro" id="IPR013424">
    <property type="entry name" value="Ice-binding_C"/>
</dbReference>
<evidence type="ECO:0000313" key="3">
    <source>
        <dbReference type="EMBL" id="MFA9478809.1"/>
    </source>
</evidence>
<organism evidence="3 4">
    <name type="scientific">Natronomicrosphaera hydrolytica</name>
    <dbReference type="NCBI Taxonomy" id="3242702"/>
    <lineage>
        <taxon>Bacteria</taxon>
        <taxon>Pseudomonadati</taxon>
        <taxon>Planctomycetota</taxon>
        <taxon>Phycisphaerae</taxon>
        <taxon>Phycisphaerales</taxon>
        <taxon>Phycisphaeraceae</taxon>
        <taxon>Natronomicrosphaera</taxon>
    </lineage>
</organism>
<dbReference type="NCBIfam" id="TIGR02595">
    <property type="entry name" value="PEP_CTERM"/>
    <property type="match status" value="1"/>
</dbReference>
<feature type="signal peptide" evidence="1">
    <location>
        <begin position="1"/>
        <end position="31"/>
    </location>
</feature>
<evidence type="ECO:0000259" key="2">
    <source>
        <dbReference type="Pfam" id="PF07589"/>
    </source>
</evidence>
<comment type="caution">
    <text evidence="3">The sequence shown here is derived from an EMBL/GenBank/DDBJ whole genome shotgun (WGS) entry which is preliminary data.</text>
</comment>
<evidence type="ECO:0000256" key="1">
    <source>
        <dbReference type="SAM" id="SignalP"/>
    </source>
</evidence>
<name>A0ABV4U8F9_9BACT</name>
<evidence type="ECO:0000313" key="4">
    <source>
        <dbReference type="Proteomes" id="UP001575105"/>
    </source>
</evidence>
<keyword evidence="4" id="KW-1185">Reference proteome</keyword>
<feature type="domain" description="Ice-binding protein C-terminal" evidence="2">
    <location>
        <begin position="220"/>
        <end position="242"/>
    </location>
</feature>
<dbReference type="Pfam" id="PF07589">
    <property type="entry name" value="PEP-CTERM"/>
    <property type="match status" value="1"/>
</dbReference>
<dbReference type="Proteomes" id="UP001575105">
    <property type="component" value="Unassembled WGS sequence"/>
</dbReference>
<feature type="chain" id="PRO_5045100670" evidence="1">
    <location>
        <begin position="32"/>
        <end position="247"/>
    </location>
</feature>
<accession>A0ABV4U8F9</accession>
<proteinExistence type="predicted"/>
<protein>
    <submittedName>
        <fullName evidence="3">PEP-CTERM sorting domain-containing protein</fullName>
    </submittedName>
</protein>
<sequence length="247" mass="26279">MKLPRTQRLIARTAGLCLGMATFALSTPVYADVIVSYPLNWSGGNVVETSAPAGSVHPDVTASDYNALGGTEISRSSQTHFIRVDSGDNAAKLATIADSIANDMYGQFEVTVDPGMLLNLSSLEFGMQITRGADTEFFTVHLRSSLDNYASDIDTATLMGDSDVENVDGSALFDLTDAAFQNLTDPIDFRLYMVTDIGSRTDGSNIVRIASDVVLNGTVVPEPSAVALMGLGSLLVLGRRRRACDKA</sequence>
<dbReference type="EMBL" id="JBGUBD010000006">
    <property type="protein sequence ID" value="MFA9478809.1"/>
    <property type="molecule type" value="Genomic_DNA"/>
</dbReference>
<reference evidence="3 4" key="1">
    <citation type="submission" date="2024-08" db="EMBL/GenBank/DDBJ databases">
        <title>Whole-genome sequencing of halo(alkali)philic microorganisms from hypersaline lakes.</title>
        <authorList>
            <person name="Sorokin D.Y."/>
            <person name="Merkel A.Y."/>
            <person name="Messina E."/>
            <person name="Yakimov M."/>
        </authorList>
    </citation>
    <scope>NUCLEOTIDE SEQUENCE [LARGE SCALE GENOMIC DNA]</scope>
    <source>
        <strain evidence="3 4">AB-hyl4</strain>
    </source>
</reference>
<keyword evidence="1" id="KW-0732">Signal</keyword>